<comment type="caution">
    <text evidence="1">The sequence shown here is derived from an EMBL/GenBank/DDBJ whole genome shotgun (WGS) entry which is preliminary data.</text>
</comment>
<organism evidence="1 2">
    <name type="scientific">Caenorhabditis auriculariae</name>
    <dbReference type="NCBI Taxonomy" id="2777116"/>
    <lineage>
        <taxon>Eukaryota</taxon>
        <taxon>Metazoa</taxon>
        <taxon>Ecdysozoa</taxon>
        <taxon>Nematoda</taxon>
        <taxon>Chromadorea</taxon>
        <taxon>Rhabditida</taxon>
        <taxon>Rhabditina</taxon>
        <taxon>Rhabditomorpha</taxon>
        <taxon>Rhabditoidea</taxon>
        <taxon>Rhabditidae</taxon>
        <taxon>Peloderinae</taxon>
        <taxon>Caenorhabditis</taxon>
    </lineage>
</organism>
<evidence type="ECO:0000313" key="2">
    <source>
        <dbReference type="Proteomes" id="UP000835052"/>
    </source>
</evidence>
<reference evidence="1" key="1">
    <citation type="submission" date="2020-10" db="EMBL/GenBank/DDBJ databases">
        <authorList>
            <person name="Kikuchi T."/>
        </authorList>
    </citation>
    <scope>NUCLEOTIDE SEQUENCE</scope>
    <source>
        <strain evidence="1">NKZ352</strain>
    </source>
</reference>
<evidence type="ECO:0000313" key="1">
    <source>
        <dbReference type="EMBL" id="CAD6185146.1"/>
    </source>
</evidence>
<accession>A0A8S1GP89</accession>
<dbReference type="EMBL" id="CAJGYM010000002">
    <property type="protein sequence ID" value="CAD6185146.1"/>
    <property type="molecule type" value="Genomic_DNA"/>
</dbReference>
<protein>
    <submittedName>
        <fullName evidence="1">Uncharacterized protein</fullName>
    </submittedName>
</protein>
<sequence length="66" mass="7371">MLTQSIRQIRALDLELLHGSSVEYSRQAPGAPVRSDVHSKPAESPAHFCNFYLPNFVASKDVVYLL</sequence>
<dbReference type="Proteomes" id="UP000835052">
    <property type="component" value="Unassembled WGS sequence"/>
</dbReference>
<proteinExistence type="predicted"/>
<keyword evidence="2" id="KW-1185">Reference proteome</keyword>
<name>A0A8S1GP89_9PELO</name>
<dbReference type="AlphaFoldDB" id="A0A8S1GP89"/>
<gene>
    <name evidence="1" type="ORF">CAUJ_LOCUS1065</name>
</gene>